<evidence type="ECO:0000313" key="1">
    <source>
        <dbReference type="EMBL" id="KEP70708.1"/>
    </source>
</evidence>
<dbReference type="eggNOG" id="ENOG50337VX">
    <property type="taxonomic scope" value="Bacteria"/>
</dbReference>
<dbReference type="AlphaFoldDB" id="A0A074TNZ4"/>
<dbReference type="OrthoDB" id="7827482at2"/>
<evidence type="ECO:0000313" key="2">
    <source>
        <dbReference type="Proteomes" id="UP000027725"/>
    </source>
</evidence>
<dbReference type="RefSeq" id="WP_038063747.1">
    <property type="nucleotide sequence ID" value="NZ_FOVB01000002.1"/>
</dbReference>
<dbReference type="Proteomes" id="UP000027725">
    <property type="component" value="Unassembled WGS sequence"/>
</dbReference>
<reference evidence="1 2" key="1">
    <citation type="submission" date="2014-03" db="EMBL/GenBank/DDBJ databases">
        <title>The draft genome sequence of Thioclava dalianensis DLFJ1-1.</title>
        <authorList>
            <person name="Lai Q."/>
            <person name="Shao Z."/>
        </authorList>
    </citation>
    <scope>NUCLEOTIDE SEQUENCE [LARGE SCALE GENOMIC DNA]</scope>
    <source>
        <strain evidence="1 2">DLFJ1-1</strain>
    </source>
</reference>
<accession>A0A074TNZ4</accession>
<gene>
    <name evidence="1" type="ORF">DL1_15595</name>
</gene>
<comment type="caution">
    <text evidence="1">The sequence shown here is derived from an EMBL/GenBank/DDBJ whole genome shotgun (WGS) entry which is preliminary data.</text>
</comment>
<dbReference type="STRING" id="1185766.SAMN05216224_102313"/>
<sequence>MRGYRNPSKKLFFANKVCPMREFSQPPTIYSDAIFEHLAQEFKIDPEFHAEVRTRLEGAGDVWKRLGGGTTDSLRPGEIKKELQQVSKQAGKLYDRLKALSLDANHALMQSHERIGQAAAPKDLEQGDLQYPFVAITEGDPSPVAIALQAKDLSKIISGIRDVAEAAIDDQKTGRAGKKSDDALRLWITNIETIWIDILGRPFSRDVTDAGDPISEAARFCVEAFKPIDAALPSSRVLNAMKTRIKATQQKPLEDL</sequence>
<organism evidence="1 2">
    <name type="scientific">Thioclava dalianensis</name>
    <dbReference type="NCBI Taxonomy" id="1185766"/>
    <lineage>
        <taxon>Bacteria</taxon>
        <taxon>Pseudomonadati</taxon>
        <taxon>Pseudomonadota</taxon>
        <taxon>Alphaproteobacteria</taxon>
        <taxon>Rhodobacterales</taxon>
        <taxon>Paracoccaceae</taxon>
        <taxon>Thioclava</taxon>
    </lineage>
</organism>
<proteinExistence type="predicted"/>
<dbReference type="EMBL" id="JHEH01000005">
    <property type="protein sequence ID" value="KEP70708.1"/>
    <property type="molecule type" value="Genomic_DNA"/>
</dbReference>
<name>A0A074TNZ4_9RHOB</name>
<keyword evidence="2" id="KW-1185">Reference proteome</keyword>
<protein>
    <submittedName>
        <fullName evidence="1">Uncharacterized protein</fullName>
    </submittedName>
</protein>